<evidence type="ECO:0000256" key="7">
    <source>
        <dbReference type="SAM" id="Coils"/>
    </source>
</evidence>
<dbReference type="Proteomes" id="UP001291623">
    <property type="component" value="Unassembled WGS sequence"/>
</dbReference>
<dbReference type="PROSITE" id="PS50012">
    <property type="entry name" value="RCC1_3"/>
    <property type="match status" value="6"/>
</dbReference>
<dbReference type="Gene3D" id="3.30.40.10">
    <property type="entry name" value="Zinc/RING finger domain, C3HC4 (zinc finger)"/>
    <property type="match status" value="1"/>
</dbReference>
<dbReference type="Pfam" id="PF01363">
    <property type="entry name" value="FYVE"/>
    <property type="match status" value="1"/>
</dbReference>
<evidence type="ECO:0000313" key="11">
    <source>
        <dbReference type="Proteomes" id="UP001291623"/>
    </source>
</evidence>
<dbReference type="InterPro" id="IPR011993">
    <property type="entry name" value="PH-like_dom_sf"/>
</dbReference>
<dbReference type="InterPro" id="IPR013083">
    <property type="entry name" value="Znf_RING/FYVE/PHD"/>
</dbReference>
<dbReference type="Pfam" id="PF25390">
    <property type="entry name" value="WD40_RLD"/>
    <property type="match status" value="1"/>
</dbReference>
<name>A0AAE1RFS0_9SOLA</name>
<evidence type="ECO:0000256" key="6">
    <source>
        <dbReference type="PROSITE-ProRule" id="PRU00235"/>
    </source>
</evidence>
<dbReference type="SUPFAM" id="SSF57903">
    <property type="entry name" value="FYVE/PHD zinc finger"/>
    <property type="match status" value="1"/>
</dbReference>
<dbReference type="PANTHER" id="PTHR22870:SF419">
    <property type="entry name" value="GTPASE BINDING PROTEIN, PUTATIVE-RELATED"/>
    <property type="match status" value="1"/>
</dbReference>
<dbReference type="PROSITE" id="PS00626">
    <property type="entry name" value="RCC1_2"/>
    <property type="match status" value="3"/>
</dbReference>
<organism evidence="10 11">
    <name type="scientific">Anisodus tanguticus</name>
    <dbReference type="NCBI Taxonomy" id="243964"/>
    <lineage>
        <taxon>Eukaryota</taxon>
        <taxon>Viridiplantae</taxon>
        <taxon>Streptophyta</taxon>
        <taxon>Embryophyta</taxon>
        <taxon>Tracheophyta</taxon>
        <taxon>Spermatophyta</taxon>
        <taxon>Magnoliopsida</taxon>
        <taxon>eudicotyledons</taxon>
        <taxon>Gunneridae</taxon>
        <taxon>Pentapetalae</taxon>
        <taxon>asterids</taxon>
        <taxon>lamiids</taxon>
        <taxon>Solanales</taxon>
        <taxon>Solanaceae</taxon>
        <taxon>Solanoideae</taxon>
        <taxon>Hyoscyameae</taxon>
        <taxon>Anisodus</taxon>
    </lineage>
</organism>
<feature type="compositionally biased region" description="Low complexity" evidence="8">
    <location>
        <begin position="176"/>
        <end position="189"/>
    </location>
</feature>
<dbReference type="InterPro" id="IPR000408">
    <property type="entry name" value="Reg_chr_condens"/>
</dbReference>
<reference evidence="10" key="1">
    <citation type="submission" date="2023-12" db="EMBL/GenBank/DDBJ databases">
        <title>Genome assembly of Anisodus tanguticus.</title>
        <authorList>
            <person name="Wang Y.-J."/>
        </authorList>
    </citation>
    <scope>NUCLEOTIDE SEQUENCE</scope>
    <source>
        <strain evidence="10">KB-2021</strain>
        <tissue evidence="10">Leaf</tissue>
    </source>
</reference>
<keyword evidence="4" id="KW-0862">Zinc</keyword>
<dbReference type="Gene3D" id="2.30.29.30">
    <property type="entry name" value="Pleckstrin-homology domain (PH domain)/Phosphotyrosine-binding domain (PTB)"/>
    <property type="match status" value="1"/>
</dbReference>
<gene>
    <name evidence="10" type="ORF">RND71_029581</name>
</gene>
<feature type="repeat" description="RCC1" evidence="6">
    <location>
        <begin position="453"/>
        <end position="504"/>
    </location>
</feature>
<feature type="domain" description="FYVE-type" evidence="9">
    <location>
        <begin position="677"/>
        <end position="739"/>
    </location>
</feature>
<dbReference type="InterPro" id="IPR000306">
    <property type="entry name" value="Znf_FYVE"/>
</dbReference>
<evidence type="ECO:0000256" key="8">
    <source>
        <dbReference type="SAM" id="MobiDB-lite"/>
    </source>
</evidence>
<evidence type="ECO:0000259" key="9">
    <source>
        <dbReference type="PROSITE" id="PS50178"/>
    </source>
</evidence>
<evidence type="ECO:0000256" key="3">
    <source>
        <dbReference type="ARBA" id="ARBA00022771"/>
    </source>
</evidence>
<feature type="repeat" description="RCC1" evidence="6">
    <location>
        <begin position="569"/>
        <end position="620"/>
    </location>
</feature>
<feature type="repeat" description="RCC1" evidence="6">
    <location>
        <begin position="398"/>
        <end position="452"/>
    </location>
</feature>
<dbReference type="AlphaFoldDB" id="A0AAE1RFS0"/>
<keyword evidence="2" id="KW-0677">Repeat</keyword>
<keyword evidence="1" id="KW-0479">Metal-binding</keyword>
<dbReference type="GO" id="GO:0008270">
    <property type="term" value="F:zinc ion binding"/>
    <property type="evidence" value="ECO:0007669"/>
    <property type="project" value="UniProtKB-KW"/>
</dbReference>
<dbReference type="PROSITE" id="PS50178">
    <property type="entry name" value="ZF_FYVE"/>
    <property type="match status" value="1"/>
</dbReference>
<feature type="repeat" description="RCC1" evidence="6">
    <location>
        <begin position="346"/>
        <end position="397"/>
    </location>
</feature>
<feature type="region of interest" description="Disordered" evidence="8">
    <location>
        <begin position="792"/>
        <end position="820"/>
    </location>
</feature>
<dbReference type="PANTHER" id="PTHR22870">
    <property type="entry name" value="REGULATOR OF CHROMOSOME CONDENSATION"/>
    <property type="match status" value="1"/>
</dbReference>
<sequence length="976" mass="106410">MNNLQRNSLGERNVEQVMFIAKLFYSLLLKNGPDIEEGQQLVPLYVLGKFPFPPGIVNEGKEYKLQVIFQRFPRPEKEYQSFSLLYGKRSLDLPLADMQASIHASKEWLSLPLLFLRHRQRTLVAQFAICKDKEEAEVWFVALRALISRVNCQKWTRDIRHDASYSDGSTSVTQRSSHSALSSSSGSSSTPYEDPKKNQLGSVPSQSPPKKRLERAFSDFLLYNSAAKCSSHREFAASSLNSRSYGNLDDEIGRSSADTTRISFSSAISSSSQGSFSANIDTLCDILIWGEGIGDGLLGGGMCGLGKFEAASRDALLPRTLESALLLDAQYVACGSRHAVLITKQGEIFSWGEGSSGRLGHGVESDVSSPKFIDTLCGLNVTSAACGDYHTCATTLSGDLYTWGDGTFNFGLLGHDTGISHWTPKIVRGPLVGRHVSYVSCGPWHSAVITSVGQLFTFGDGTFGALGHGDRSSTGIPREVETLQGQRTVKVSCGHWHTAAVVQLTFDDSGSSNTPPRKLFTWGNGDDGQLGHKDNASRLTPCNIVQLDDINFSRVACGHSITVALTTLGQVYTMGKADYGQLGIPGSTGKFPSRVQGKITNRFIEEIACGSFHVVALSSNSELYTWGKGGNGQLGHGDNHDRNTPTLVEALKAKQVTHVVCGNNFTAAICLHREVSIADNSVCARCQSPFNLRRKRHNCYNCGLVFCKVCTSKRSVSASLAPKMNKPYRVCEDCFTKLNKGLDTGLTCLPPKATFGSLQKNTGEKGKETSPSKQKGLLSRLSSFDSFKRSENQHFKKNQKQDSNSDNVSPIPNVNTQSEVSLTSSPLMSFSDCPDKLYVSFVGSTSRSQAGSPSSLESSSSYSVSLRSAFAAQANHEVDLDDSKQTSESLEKEISILKEQVEILTQRSLFLEAELEKKSRQLQEKTDEAKMETDKNNAAKEVIKSLMTQVKGTTARAPQDGSAEYLIHSMMTPRVP</sequence>
<feature type="repeat" description="RCC1" evidence="6">
    <location>
        <begin position="517"/>
        <end position="568"/>
    </location>
</feature>
<evidence type="ECO:0000313" key="10">
    <source>
        <dbReference type="EMBL" id="KAK4350268.1"/>
    </source>
</evidence>
<dbReference type="Gene3D" id="2.130.10.30">
    <property type="entry name" value="Regulator of chromosome condensation 1/beta-lactamase-inhibitor protein II"/>
    <property type="match status" value="2"/>
</dbReference>
<proteinExistence type="predicted"/>
<evidence type="ECO:0000256" key="5">
    <source>
        <dbReference type="PROSITE-ProRule" id="PRU00091"/>
    </source>
</evidence>
<feature type="region of interest" description="Disordered" evidence="8">
    <location>
        <begin position="164"/>
        <end position="210"/>
    </location>
</feature>
<dbReference type="SMART" id="SM00064">
    <property type="entry name" value="FYVE"/>
    <property type="match status" value="1"/>
</dbReference>
<dbReference type="EMBL" id="JAVYJV010000016">
    <property type="protein sequence ID" value="KAK4350268.1"/>
    <property type="molecule type" value="Genomic_DNA"/>
</dbReference>
<protein>
    <recommendedName>
        <fullName evidence="9">FYVE-type domain-containing protein</fullName>
    </recommendedName>
</protein>
<dbReference type="FunFam" id="2.130.10.30:FF:000028">
    <property type="entry name" value="PH, RCC1 and FYVE domains-containing protein 1"/>
    <property type="match status" value="1"/>
</dbReference>
<dbReference type="InterPro" id="IPR017455">
    <property type="entry name" value="Znf_FYVE-rel"/>
</dbReference>
<dbReference type="PRINTS" id="PR00633">
    <property type="entry name" value="RCCNDNSATION"/>
</dbReference>
<dbReference type="InterPro" id="IPR009091">
    <property type="entry name" value="RCC1/BLIP-II"/>
</dbReference>
<keyword evidence="7" id="KW-0175">Coiled coil</keyword>
<evidence type="ECO:0000256" key="4">
    <source>
        <dbReference type="ARBA" id="ARBA00022833"/>
    </source>
</evidence>
<keyword evidence="3 5" id="KW-0863">Zinc-finger</keyword>
<dbReference type="SUPFAM" id="SSF50985">
    <property type="entry name" value="RCC1/BLIP-II"/>
    <property type="match status" value="1"/>
</dbReference>
<feature type="compositionally biased region" description="Polar residues" evidence="8">
    <location>
        <begin position="801"/>
        <end position="820"/>
    </location>
</feature>
<evidence type="ECO:0000256" key="2">
    <source>
        <dbReference type="ARBA" id="ARBA00022737"/>
    </source>
</evidence>
<evidence type="ECO:0000256" key="1">
    <source>
        <dbReference type="ARBA" id="ARBA00022723"/>
    </source>
</evidence>
<feature type="coiled-coil region" evidence="7">
    <location>
        <begin position="873"/>
        <end position="935"/>
    </location>
</feature>
<accession>A0AAE1RFS0</accession>
<dbReference type="InterPro" id="IPR011011">
    <property type="entry name" value="Znf_FYVE_PHD"/>
</dbReference>
<feature type="compositionally biased region" description="Polar residues" evidence="8">
    <location>
        <begin position="166"/>
        <end position="175"/>
    </location>
</feature>
<keyword evidence="11" id="KW-1185">Reference proteome</keyword>
<comment type="caution">
    <text evidence="10">The sequence shown here is derived from an EMBL/GenBank/DDBJ whole genome shotgun (WGS) entry which is preliminary data.</text>
</comment>
<feature type="repeat" description="RCC1" evidence="6">
    <location>
        <begin position="621"/>
        <end position="672"/>
    </location>
</feature>
<dbReference type="InterPro" id="IPR058923">
    <property type="entry name" value="RCC1-like_dom"/>
</dbReference>
<dbReference type="InterPro" id="IPR051210">
    <property type="entry name" value="Ub_ligase/GEF_domain"/>
</dbReference>